<evidence type="ECO:0000313" key="3">
    <source>
        <dbReference type="Proteomes" id="UP001219518"/>
    </source>
</evidence>
<proteinExistence type="predicted"/>
<evidence type="ECO:0000313" key="2">
    <source>
        <dbReference type="EMBL" id="KAK3927113.1"/>
    </source>
</evidence>
<sequence>MEYEGKDGPHHVAGGVKPFPIEGRFARVRERLAGGFTDADRAWRAQFLKDQILHDEPIIPEWYYKERYNPIRRFYKWPLDTLFGTKHVTYETDFKRVFARFWTGKALMGIAILYIGYYGFKYHTNSWLTHGGFDYIGQSTFRPIGSELYGVKEIIKPEDYYDNRMKFNQCPKGV</sequence>
<comment type="caution">
    <text evidence="2">The sequence shown here is derived from an EMBL/GenBank/DDBJ whole genome shotgun (WGS) entry which is preliminary data.</text>
</comment>
<evidence type="ECO:0000256" key="1">
    <source>
        <dbReference type="SAM" id="Phobius"/>
    </source>
</evidence>
<keyword evidence="1" id="KW-1133">Transmembrane helix</keyword>
<feature type="transmembrane region" description="Helical" evidence="1">
    <location>
        <begin position="102"/>
        <end position="120"/>
    </location>
</feature>
<dbReference type="Pfam" id="PF09782">
    <property type="entry name" value="NDUF_B6"/>
    <property type="match status" value="1"/>
</dbReference>
<gene>
    <name evidence="2" type="ORF">KUF71_015419</name>
</gene>
<dbReference type="PANTHER" id="PTHR21106:SF2">
    <property type="entry name" value="NADH DEHYDROGENASE [UBIQUINONE] 1 BETA SUBCOMPLEX SUBUNIT 6"/>
    <property type="match status" value="1"/>
</dbReference>
<dbReference type="EMBL" id="JAHWGI010001278">
    <property type="protein sequence ID" value="KAK3927113.1"/>
    <property type="molecule type" value="Genomic_DNA"/>
</dbReference>
<dbReference type="GO" id="GO:0006120">
    <property type="term" value="P:mitochondrial electron transport, NADH to ubiquinone"/>
    <property type="evidence" value="ECO:0007669"/>
    <property type="project" value="InterPro"/>
</dbReference>
<protein>
    <submittedName>
        <fullName evidence="2">Deleted in lung and esophageal cancer protein 1</fullName>
    </submittedName>
</protein>
<dbReference type="PANTHER" id="PTHR21106">
    <property type="entry name" value="NADH DEHYDROGENASE [UBIQUINONE] 1 BETA SUBCOMPLEX SUBUNIT 6"/>
    <property type="match status" value="1"/>
</dbReference>
<name>A0AAE1HTL0_9NEOP</name>
<keyword evidence="1" id="KW-0812">Transmembrane</keyword>
<organism evidence="2 3">
    <name type="scientific">Frankliniella fusca</name>
    <dbReference type="NCBI Taxonomy" id="407009"/>
    <lineage>
        <taxon>Eukaryota</taxon>
        <taxon>Metazoa</taxon>
        <taxon>Ecdysozoa</taxon>
        <taxon>Arthropoda</taxon>
        <taxon>Hexapoda</taxon>
        <taxon>Insecta</taxon>
        <taxon>Pterygota</taxon>
        <taxon>Neoptera</taxon>
        <taxon>Paraneoptera</taxon>
        <taxon>Thysanoptera</taxon>
        <taxon>Terebrantia</taxon>
        <taxon>Thripoidea</taxon>
        <taxon>Thripidae</taxon>
        <taxon>Frankliniella</taxon>
    </lineage>
</organism>
<accession>A0AAE1HTL0</accession>
<reference evidence="2" key="2">
    <citation type="journal article" date="2023" name="BMC Genomics">
        <title>Pest status, molecular evolution, and epigenetic factors derived from the genome assembly of Frankliniella fusca, a thysanopteran phytovirus vector.</title>
        <authorList>
            <person name="Catto M.A."/>
            <person name="Labadie P.E."/>
            <person name="Jacobson A.L."/>
            <person name="Kennedy G.G."/>
            <person name="Srinivasan R."/>
            <person name="Hunt B.G."/>
        </authorList>
    </citation>
    <scope>NUCLEOTIDE SEQUENCE</scope>
    <source>
        <strain evidence="2">PL_HMW_Pooled</strain>
    </source>
</reference>
<keyword evidence="3" id="KW-1185">Reference proteome</keyword>
<dbReference type="InterPro" id="IPR019174">
    <property type="entry name" value="NADH_DH_b-subcmplx_su6"/>
</dbReference>
<reference evidence="2" key="1">
    <citation type="submission" date="2021-07" db="EMBL/GenBank/DDBJ databases">
        <authorList>
            <person name="Catto M.A."/>
            <person name="Jacobson A."/>
            <person name="Kennedy G."/>
            <person name="Labadie P."/>
            <person name="Hunt B.G."/>
            <person name="Srinivasan R."/>
        </authorList>
    </citation>
    <scope>NUCLEOTIDE SEQUENCE</scope>
    <source>
        <strain evidence="2">PL_HMW_Pooled</strain>
        <tissue evidence="2">Head</tissue>
    </source>
</reference>
<keyword evidence="1" id="KW-0472">Membrane</keyword>
<dbReference type="AlphaFoldDB" id="A0AAE1HTL0"/>
<dbReference type="Proteomes" id="UP001219518">
    <property type="component" value="Unassembled WGS sequence"/>
</dbReference>
<dbReference type="GO" id="GO:0005739">
    <property type="term" value="C:mitochondrion"/>
    <property type="evidence" value="ECO:0007669"/>
    <property type="project" value="GOC"/>
</dbReference>